<dbReference type="Pfam" id="PF07727">
    <property type="entry name" value="RVT_2"/>
    <property type="match status" value="1"/>
</dbReference>
<feature type="region of interest" description="Disordered" evidence="1">
    <location>
        <begin position="240"/>
        <end position="284"/>
    </location>
</feature>
<dbReference type="EMBL" id="CDMZ01001314">
    <property type="protein sequence ID" value="CEM30622.1"/>
    <property type="molecule type" value="Genomic_DNA"/>
</dbReference>
<accession>A0A0G4GKU7</accession>
<evidence type="ECO:0000313" key="3">
    <source>
        <dbReference type="EMBL" id="CEM30622.1"/>
    </source>
</evidence>
<name>A0A0G4GKU7_9ALVE</name>
<dbReference type="VEuPathDB" id="CryptoDB:Cvel_4833"/>
<feature type="compositionally biased region" description="Acidic residues" evidence="1">
    <location>
        <begin position="327"/>
        <end position="336"/>
    </location>
</feature>
<dbReference type="AlphaFoldDB" id="A0A0G4GKU7"/>
<evidence type="ECO:0000259" key="2">
    <source>
        <dbReference type="Pfam" id="PF07727"/>
    </source>
</evidence>
<feature type="region of interest" description="Disordered" evidence="1">
    <location>
        <begin position="313"/>
        <end position="353"/>
    </location>
</feature>
<evidence type="ECO:0000256" key="1">
    <source>
        <dbReference type="SAM" id="MobiDB-lite"/>
    </source>
</evidence>
<dbReference type="PhylomeDB" id="A0A0G4GKU7"/>
<dbReference type="InterPro" id="IPR013103">
    <property type="entry name" value="RVT_2"/>
</dbReference>
<feature type="compositionally biased region" description="Acidic residues" evidence="1">
    <location>
        <begin position="269"/>
        <end position="284"/>
    </location>
</feature>
<organism evidence="3">
    <name type="scientific">Chromera velia CCMP2878</name>
    <dbReference type="NCBI Taxonomy" id="1169474"/>
    <lineage>
        <taxon>Eukaryota</taxon>
        <taxon>Sar</taxon>
        <taxon>Alveolata</taxon>
        <taxon>Colpodellida</taxon>
        <taxon>Chromeraceae</taxon>
        <taxon>Chromera</taxon>
    </lineage>
</organism>
<sequence>MDAGEIDMEVTVKEKKEMVIQALTPDQQRGLLSDIKKQHPHMRVADLTQISATGMSPDSFVFGSEAARSISLISVGDRVMVTDPRPLPSSGLPVHGKEGIFCGVESESCVMVIVKTENGRGWKPLHVYPSGVSLIEWYGLNASLDLTEFGGAAAAPADDVNRFSDFSFDDDGEVDTNAMGGADPVAVLSSSRAQATFFDGVSTVAVRQLEHVVESQPASVFAPFSLPSQGAAGSRLPAGQLEARAQQQGVESEREEAKQSGWDAAPAAESEETEREEEIVLPNIPDDDSLFGANLLKSDSGTAAAGLLARESGLTSSREEKGVQVAQEDEGVQEAQDDGRKREKEKKEKEKRVTRLSVDKKVIDVMMAHVNPRKGHVMATEEEVRNGSHDGAMREDLKSFQRNEVLKVGGVRIPARRRVIKMRWVLTWKMKGGERVSKARLVCKGFQDDRKNVETYSGMAAWWALLVCFVFASSKGWKVGKSDVRTAFLTAPISDDVFVQLPGRVPEGSPEGFASGEVSQLLRAMYDLKDAPRLYGQHFKRIAGECGWEEVTESVFVKKEAGSMKAVMAVHVDDLLVFSDDPVHDLKPLRKRLEMDEPEILKYGGEMGYTGMEVKRTEEGFALSQKAYLESIPVQKEDLPRKSLSPELIESSAEEETDESLVSVMQKVMGVLGWVCRTTADLAYLFSELSHYNSRPSGSKLVATLLALIRAREKGDCLQFSGVDNPKLALFVDAAYSLSRCEGRGGFEVYLVDKKENIANMRFSNLVAWKSKRIKRKLISSTSAELCALVDGVKQSFQWKRLAEALWMKPLEVEVYTDSAPLME</sequence>
<reference evidence="3" key="1">
    <citation type="submission" date="2014-11" db="EMBL/GenBank/DDBJ databases">
        <authorList>
            <person name="Otto D Thomas"/>
            <person name="Naeem Raeece"/>
        </authorList>
    </citation>
    <scope>NUCLEOTIDE SEQUENCE</scope>
</reference>
<feature type="compositionally biased region" description="Basic and acidic residues" evidence="1">
    <location>
        <begin position="337"/>
        <end position="353"/>
    </location>
</feature>
<feature type="domain" description="Reverse transcriptase Ty1/copia-type" evidence="2">
    <location>
        <begin position="411"/>
        <end position="637"/>
    </location>
</feature>
<proteinExistence type="predicted"/>
<gene>
    <name evidence="3" type="ORF">Cvel_4833</name>
</gene>
<protein>
    <recommendedName>
        <fullName evidence="2">Reverse transcriptase Ty1/copia-type domain-containing protein</fullName>
    </recommendedName>
</protein>